<evidence type="ECO:0000256" key="11">
    <source>
        <dbReference type="ARBA" id="ARBA00023242"/>
    </source>
</evidence>
<dbReference type="SUPFAM" id="SSF54236">
    <property type="entry name" value="Ubiquitin-like"/>
    <property type="match status" value="1"/>
</dbReference>
<dbReference type="InterPro" id="IPR000719">
    <property type="entry name" value="Prot_kinase_dom"/>
</dbReference>
<gene>
    <name evidence="16" type="primary">IKK</name>
</gene>
<dbReference type="CDD" id="cd13989">
    <property type="entry name" value="STKc_IKK"/>
    <property type="match status" value="1"/>
</dbReference>
<evidence type="ECO:0000313" key="16">
    <source>
        <dbReference type="EMBL" id="AFS65343.1"/>
    </source>
</evidence>
<evidence type="ECO:0000256" key="3">
    <source>
        <dbReference type="ARBA" id="ARBA00012442"/>
    </source>
</evidence>
<accession>K4HMK8</accession>
<dbReference type="GO" id="GO:0008385">
    <property type="term" value="C:IkappaB kinase complex"/>
    <property type="evidence" value="ECO:0007669"/>
    <property type="project" value="TreeGrafter"/>
</dbReference>
<keyword evidence="10" id="KW-0067">ATP-binding</keyword>
<organism evidence="16">
    <name type="scientific">Branchiostoma belcheri</name>
    <name type="common">Amphioxus</name>
    <dbReference type="NCBI Taxonomy" id="7741"/>
    <lineage>
        <taxon>Eukaryota</taxon>
        <taxon>Metazoa</taxon>
        <taxon>Chordata</taxon>
        <taxon>Cephalochordata</taxon>
        <taxon>Leptocardii</taxon>
        <taxon>Amphioxiformes</taxon>
        <taxon>Branchiostomatidae</taxon>
        <taxon>Branchiostoma</taxon>
    </lineage>
</organism>
<dbReference type="Gene3D" id="1.10.510.10">
    <property type="entry name" value="Transferase(Phosphotransferase) domain 1"/>
    <property type="match status" value="1"/>
</dbReference>
<comment type="catalytic activity">
    <reaction evidence="12">
        <text>L-seryl-[I-kappa-B protein] + ATP = O-phospho-L-seryl-[I-kappa-B protein] + ADP + H(+)</text>
        <dbReference type="Rhea" id="RHEA:19073"/>
        <dbReference type="Rhea" id="RHEA-COMP:13698"/>
        <dbReference type="Rhea" id="RHEA-COMP:13699"/>
        <dbReference type="ChEBI" id="CHEBI:15378"/>
        <dbReference type="ChEBI" id="CHEBI:29999"/>
        <dbReference type="ChEBI" id="CHEBI:30616"/>
        <dbReference type="ChEBI" id="CHEBI:83421"/>
        <dbReference type="ChEBI" id="CHEBI:456216"/>
        <dbReference type="EC" id="2.7.11.10"/>
    </reaction>
</comment>
<evidence type="ECO:0000256" key="1">
    <source>
        <dbReference type="ARBA" id="ARBA00004123"/>
    </source>
</evidence>
<dbReference type="EC" id="2.7.11.10" evidence="3"/>
<dbReference type="InterPro" id="IPR008271">
    <property type="entry name" value="Ser/Thr_kinase_AS"/>
</dbReference>
<feature type="region of interest" description="Disordered" evidence="14">
    <location>
        <begin position="678"/>
        <end position="699"/>
    </location>
</feature>
<evidence type="ECO:0000256" key="5">
    <source>
        <dbReference type="ARBA" id="ARBA00022527"/>
    </source>
</evidence>
<dbReference type="Pfam" id="PF18397">
    <property type="entry name" value="IKBKB_SDD"/>
    <property type="match status" value="1"/>
</dbReference>
<dbReference type="Gene3D" id="3.10.20.90">
    <property type="entry name" value="Phosphatidylinositol 3-kinase Catalytic Subunit, Chain A, domain 1"/>
    <property type="match status" value="1"/>
</dbReference>
<keyword evidence="6" id="KW-0597">Phosphoprotein</keyword>
<evidence type="ECO:0000256" key="13">
    <source>
        <dbReference type="SAM" id="Coils"/>
    </source>
</evidence>
<dbReference type="InterPro" id="IPR051180">
    <property type="entry name" value="IKK"/>
</dbReference>
<protein>
    <recommendedName>
        <fullName evidence="3">IkappaB kinase</fullName>
        <ecNumber evidence="3">2.7.11.10</ecNumber>
    </recommendedName>
</protein>
<dbReference type="GO" id="GO:0005634">
    <property type="term" value="C:nucleus"/>
    <property type="evidence" value="ECO:0007669"/>
    <property type="project" value="UniProtKB-SubCell"/>
</dbReference>
<feature type="region of interest" description="Disordered" evidence="14">
    <location>
        <begin position="758"/>
        <end position="777"/>
    </location>
</feature>
<dbReference type="Gene3D" id="1.20.1270.250">
    <property type="match status" value="1"/>
</dbReference>
<dbReference type="FunFam" id="3.10.20.90:FF:000598">
    <property type="entry name" value="IkB kinase"/>
    <property type="match status" value="1"/>
</dbReference>
<sequence length="777" mass="89333">MAQAAMHQFAAPMLMPTPPQLQPPQEIGGWVQDRVLGSGGFGTVTLWRHKESSETVALKKTRQELNPKNRERWKLEVDIMKRLKHDHVVTAMDVPDPLKPSVDHLPFLAMEFCSGGDLRKVLSRPENYCGMREIDVRNVVRHIASGVEYLHSKRIIHRDLKPENIVLQEEEGGEVVYKLIDLGYAKDLDQGSVCSSFVGTLQYLAPELFASQKYTRTVDYWSFGTLVFECITGSRPFLPNRNPVQWHLEVKRKKQDTHIRAYEERPGEIKLASDIPAPHHLCQPLVERFESWLQLMLRWEPHSRGGGGNNRATCFELLDSILDLKIVHVLDMHTGQLYSYPVEEDETVESLMIRLALETQMPVEQQELMFSTGMSPDPNGKVSQCWDEPGKDDNIVFLFNKNYIDDSKWVVRPLPEVVKVMIAEPHTLQPYPERKKSYGLSYHYCRLMADAYNQLFKGSRASMLNLLRLQNMLTKLVKEISSSFSTYKGQEAHFIASLECDMEKYAEQSTTGITSEKMFRSWRETQKEVEAVTAVHQEEVLKHESASTALQTKLVQPQRSPLARRRQIEELDDIAKQALNLFNELRQTPREERIHYRDSQKMVRVVLNCVTKRDNLVKDIYTHLMKLIELRKEVKELLPKMQRTLKDIEESRKKLTAFQRKRQQDLWTLLKVVLQKVPGNSPDPVPTNPGGLENRSLSSSTSSVSSVYLEKTCEESMVAKSENHDVGGRFSEMFSSIINLESDSFSNTQSLDWSFLEDGKEARDNRDNTPESVEESL</sequence>
<dbReference type="PROSITE" id="PS00108">
    <property type="entry name" value="PROTEIN_KINASE_ST"/>
    <property type="match status" value="1"/>
</dbReference>
<dbReference type="Pfam" id="PF00069">
    <property type="entry name" value="Pkinase"/>
    <property type="match status" value="1"/>
</dbReference>
<evidence type="ECO:0000256" key="2">
    <source>
        <dbReference type="ARBA" id="ARBA00004496"/>
    </source>
</evidence>
<dbReference type="SMART" id="SM00220">
    <property type="entry name" value="S_TKc"/>
    <property type="match status" value="1"/>
</dbReference>
<keyword evidence="4" id="KW-0963">Cytoplasm</keyword>
<dbReference type="InterPro" id="IPR046375">
    <property type="entry name" value="IKBKB_SDD_sf"/>
</dbReference>
<dbReference type="InterPro" id="IPR011009">
    <property type="entry name" value="Kinase-like_dom_sf"/>
</dbReference>
<evidence type="ECO:0000256" key="12">
    <source>
        <dbReference type="ARBA" id="ARBA00048789"/>
    </source>
</evidence>
<evidence type="ECO:0000256" key="10">
    <source>
        <dbReference type="ARBA" id="ARBA00022840"/>
    </source>
</evidence>
<dbReference type="PANTHER" id="PTHR22969:SF17">
    <property type="entry name" value="INHIBITOR OF NUCLEAR FACTOR KAPPA-B KINASE SUBUNIT BETA"/>
    <property type="match status" value="1"/>
</dbReference>
<dbReference type="GO" id="GO:0008384">
    <property type="term" value="F:IkappaB kinase activity"/>
    <property type="evidence" value="ECO:0007669"/>
    <property type="project" value="UniProtKB-EC"/>
</dbReference>
<keyword evidence="5" id="KW-0723">Serine/threonine-protein kinase</keyword>
<reference evidence="16" key="1">
    <citation type="journal article" date="2012" name="Mol. Biol. Rep.">
        <title>Molecular cloning and characterization of an IKK homologue from amphioxus (Branchiostoma belcheri).</title>
        <authorList>
            <person name="Zhou L."/>
            <person name="Jin P."/>
            <person name="Qian J."/>
            <person name="Chen L."/>
            <person name="Ma F."/>
        </authorList>
    </citation>
    <scope>NUCLEOTIDE SEQUENCE</scope>
</reference>
<dbReference type="GO" id="GO:0005524">
    <property type="term" value="F:ATP binding"/>
    <property type="evidence" value="ECO:0007669"/>
    <property type="project" value="UniProtKB-KW"/>
</dbReference>
<evidence type="ECO:0000256" key="14">
    <source>
        <dbReference type="SAM" id="MobiDB-lite"/>
    </source>
</evidence>
<dbReference type="PROSITE" id="PS50011">
    <property type="entry name" value="PROTEIN_KINASE_DOM"/>
    <property type="match status" value="1"/>
</dbReference>
<dbReference type="GO" id="GO:0033209">
    <property type="term" value="P:tumor necrosis factor-mediated signaling pathway"/>
    <property type="evidence" value="ECO:0007669"/>
    <property type="project" value="TreeGrafter"/>
</dbReference>
<keyword evidence="7" id="KW-0808">Transferase</keyword>
<evidence type="ECO:0000259" key="15">
    <source>
        <dbReference type="PROSITE" id="PS50011"/>
    </source>
</evidence>
<dbReference type="SUPFAM" id="SSF56112">
    <property type="entry name" value="Protein kinase-like (PK-like)"/>
    <property type="match status" value="1"/>
</dbReference>
<keyword evidence="8" id="KW-0547">Nucleotide-binding</keyword>
<feature type="compositionally biased region" description="Basic and acidic residues" evidence="14">
    <location>
        <begin position="758"/>
        <end position="769"/>
    </location>
</feature>
<dbReference type="EMBL" id="JQ653961">
    <property type="protein sequence ID" value="AFS65343.1"/>
    <property type="molecule type" value="mRNA"/>
</dbReference>
<dbReference type="GO" id="GO:0045944">
    <property type="term" value="P:positive regulation of transcription by RNA polymerase II"/>
    <property type="evidence" value="ECO:0007669"/>
    <property type="project" value="TreeGrafter"/>
</dbReference>
<evidence type="ECO:0000256" key="8">
    <source>
        <dbReference type="ARBA" id="ARBA00022741"/>
    </source>
</evidence>
<evidence type="ECO:0000256" key="9">
    <source>
        <dbReference type="ARBA" id="ARBA00022777"/>
    </source>
</evidence>
<evidence type="ECO:0000256" key="6">
    <source>
        <dbReference type="ARBA" id="ARBA00022553"/>
    </source>
</evidence>
<dbReference type="AlphaFoldDB" id="K4HMK8"/>
<keyword evidence="11" id="KW-0539">Nucleus</keyword>
<keyword evidence="13" id="KW-0175">Coiled coil</keyword>
<dbReference type="InterPro" id="IPR029071">
    <property type="entry name" value="Ubiquitin-like_domsf"/>
</dbReference>
<proteinExistence type="evidence at transcript level"/>
<name>K4HMK8_BRABE</name>
<evidence type="ECO:0000256" key="4">
    <source>
        <dbReference type="ARBA" id="ARBA00022490"/>
    </source>
</evidence>
<comment type="subcellular location">
    <subcellularLocation>
        <location evidence="2">Cytoplasm</location>
    </subcellularLocation>
    <subcellularLocation>
        <location evidence="1">Nucleus</location>
    </subcellularLocation>
</comment>
<feature type="domain" description="Protein kinase" evidence="15">
    <location>
        <begin position="30"/>
        <end position="318"/>
    </location>
</feature>
<dbReference type="CDD" id="cd17046">
    <property type="entry name" value="Ubl_IKKA_like"/>
    <property type="match status" value="1"/>
</dbReference>
<dbReference type="InterPro" id="IPR041185">
    <property type="entry name" value="IKBKB_SDD"/>
</dbReference>
<feature type="coiled-coil region" evidence="13">
    <location>
        <begin position="631"/>
        <end position="661"/>
    </location>
</feature>
<dbReference type="FunFam" id="1.10.510.10:FF:002785">
    <property type="entry name" value="IkB kinase"/>
    <property type="match status" value="1"/>
</dbReference>
<evidence type="ECO:0000256" key="7">
    <source>
        <dbReference type="ARBA" id="ARBA00022679"/>
    </source>
</evidence>
<keyword evidence="9 16" id="KW-0418">Kinase</keyword>
<dbReference type="PANTHER" id="PTHR22969">
    <property type="entry name" value="IKB KINASE"/>
    <property type="match status" value="1"/>
</dbReference>